<dbReference type="SUPFAM" id="SSF52743">
    <property type="entry name" value="Subtilisin-like"/>
    <property type="match status" value="1"/>
</dbReference>
<evidence type="ECO:0000256" key="4">
    <source>
        <dbReference type="ARBA" id="ARBA00022825"/>
    </source>
</evidence>
<keyword evidence="2 5" id="KW-0645">Protease</keyword>
<evidence type="ECO:0000256" key="1">
    <source>
        <dbReference type="ARBA" id="ARBA00011073"/>
    </source>
</evidence>
<proteinExistence type="inferred from homology"/>
<evidence type="ECO:0000313" key="9">
    <source>
        <dbReference type="Proteomes" id="UP000455569"/>
    </source>
</evidence>
<feature type="active site" description="Charge relay system" evidence="5">
    <location>
        <position position="273"/>
    </location>
</feature>
<gene>
    <name evidence="7" type="ORF">B1N52_15065</name>
    <name evidence="8" type="ORF">GQG13_15035</name>
</gene>
<dbReference type="GO" id="GO:0006508">
    <property type="term" value="P:proteolysis"/>
    <property type="evidence" value="ECO:0007669"/>
    <property type="project" value="UniProtKB-KW"/>
</dbReference>
<dbReference type="CDD" id="cd04847">
    <property type="entry name" value="Peptidases_S8_Subtilisin_like_2"/>
    <property type="match status" value="1"/>
</dbReference>
<evidence type="ECO:0000256" key="5">
    <source>
        <dbReference type="PROSITE-ProRule" id="PRU01240"/>
    </source>
</evidence>
<evidence type="ECO:0000256" key="2">
    <source>
        <dbReference type="ARBA" id="ARBA00022670"/>
    </source>
</evidence>
<sequence>MLIMDEQKNLLIVNGITLAQTGSTPPFNGNSNMEENKYKRDISQARDHILPQIVGLTREVEARQSDDFLSEIYFKVNYPKTFLAKSYQVESIYRGAGLKLIGSASWIDNNDEFGKSDFLLGSRDSIESFTDLVRDTTVQVQQKEIRRMEEISLLNPTFAVEGSEDTENVYELRFHEVKDIDELIERFINITHIDIEEITVRQTEDRTVFIVCRLAADVIHRLRTFNPLRSLYSANNREILAQGESLEQVRNNYKEVSLSQDEMRKLPWIGMIDGGVSKLNGFFATVEQVHEASEPANGEFMEHGSSVASVILYGDLSKDVDEILRPSFRIQSIRALPSESDIEFNLLTLDWMIAEIIPKYENIKVWNLSIGPVGPVQDEVVSSLTQLLDEVAYKYDVIFVIAAGNTGDQNGVGRRIQIPADSVNNITVAAYYNHNGKRDVAPYNSVGLGREGGKLKPDLIDHGGLLPLDPVYTISSYAYALNKMHGTSFAAPHIARKLALILNDYPNFSVWEARALLEHSIALRITDLKAIQYESKGELSGGTSQLIASLPDEVRIMYSGEISAKSYLILPIPLPDNTIAKKAQITWTIVTKSKVNPNNTDRYTEYGIEDAFYPDAEKYPFTKTGETTVQVNLASDEGIAQAEILLDQGFKQSVYPKREPTKYMDETERRNELLKWDTTKTQRIGKMVSSLNNPFIRLHGLSRSDNRDRIKYSVIVTVKLINDVNIYQNVLTRYKSLQPVQTQSENRLQV</sequence>
<dbReference type="InterPro" id="IPR050131">
    <property type="entry name" value="Peptidase_S8_subtilisin-like"/>
</dbReference>
<dbReference type="InterPro" id="IPR034074">
    <property type="entry name" value="Y4bN_pept_dom"/>
</dbReference>
<feature type="active site" description="Charge relay system" evidence="5">
    <location>
        <position position="303"/>
    </location>
</feature>
<comment type="caution">
    <text evidence="7">The sequence shown here is derived from an EMBL/GenBank/DDBJ whole genome shotgun (WGS) entry which is preliminary data.</text>
</comment>
<keyword evidence="3 5" id="KW-0378">Hydrolase</keyword>
<evidence type="ECO:0000313" key="7">
    <source>
        <dbReference type="EMBL" id="EAG2516459.1"/>
    </source>
</evidence>
<dbReference type="InterPro" id="IPR000209">
    <property type="entry name" value="Peptidase_S8/S53_dom"/>
</dbReference>
<dbReference type="EMBL" id="AABBAW010000011">
    <property type="protein sequence ID" value="EAG2516459.1"/>
    <property type="molecule type" value="Genomic_DNA"/>
</dbReference>
<evidence type="ECO:0000313" key="10">
    <source>
        <dbReference type="Proteomes" id="UP000525850"/>
    </source>
</evidence>
<dbReference type="GO" id="GO:0004252">
    <property type="term" value="F:serine-type endopeptidase activity"/>
    <property type="evidence" value="ECO:0007669"/>
    <property type="project" value="UniProtKB-UniRule"/>
</dbReference>
<dbReference type="Gene3D" id="3.40.50.200">
    <property type="entry name" value="Peptidase S8/S53 domain"/>
    <property type="match status" value="1"/>
</dbReference>
<dbReference type="Proteomes" id="UP000455569">
    <property type="component" value="Unassembled WGS sequence"/>
</dbReference>
<keyword evidence="4 5" id="KW-0720">Serine protease</keyword>
<comment type="similarity">
    <text evidence="1 5">Belongs to the peptidase S8 family.</text>
</comment>
<protein>
    <submittedName>
        <fullName evidence="7">S8 family peptidase</fullName>
    </submittedName>
    <submittedName>
        <fullName evidence="8">S8 family serine peptidase</fullName>
    </submittedName>
</protein>
<evidence type="ECO:0000259" key="6">
    <source>
        <dbReference type="Pfam" id="PF00082"/>
    </source>
</evidence>
<dbReference type="AlphaFoldDB" id="A0A3T1XJ85"/>
<dbReference type="EMBL" id="AANCRK010000010">
    <property type="protein sequence ID" value="EDN7716430.1"/>
    <property type="molecule type" value="Genomic_DNA"/>
</dbReference>
<dbReference type="InterPro" id="IPR036852">
    <property type="entry name" value="Peptidase_S8/S53_dom_sf"/>
</dbReference>
<reference evidence="7 10" key="1">
    <citation type="submission" date="2018-06" db="EMBL/GenBank/DDBJ databases">
        <authorList>
            <consortium name="GenomeTrakr: Next Generation Sequencing Network for Food Pathogen Tracability"/>
        </authorList>
    </citation>
    <scope>NUCLEOTIDE SEQUENCE [LARGE SCALE GENOMIC DNA]</scope>
    <source>
        <strain evidence="8 9">CFSAN102901</strain>
        <strain evidence="7 10">FDA960927-006-004</strain>
    </source>
</reference>
<dbReference type="Pfam" id="PF00082">
    <property type="entry name" value="Peptidase_S8"/>
    <property type="match status" value="1"/>
</dbReference>
<dbReference type="PROSITE" id="PS51892">
    <property type="entry name" value="SUBTILASE"/>
    <property type="match status" value="1"/>
</dbReference>
<evidence type="ECO:0000313" key="8">
    <source>
        <dbReference type="EMBL" id="EDN7716430.1"/>
    </source>
</evidence>
<evidence type="ECO:0000256" key="3">
    <source>
        <dbReference type="ARBA" id="ARBA00022801"/>
    </source>
</evidence>
<name>A0A3T1XJ85_LISMN</name>
<feature type="active site" description="Charge relay system" evidence="5">
    <location>
        <position position="488"/>
    </location>
</feature>
<dbReference type="PANTHER" id="PTHR43806">
    <property type="entry name" value="PEPTIDASE S8"/>
    <property type="match status" value="1"/>
</dbReference>
<dbReference type="Proteomes" id="UP000525850">
    <property type="component" value="Unassembled WGS sequence"/>
</dbReference>
<dbReference type="PANTHER" id="PTHR43806:SF11">
    <property type="entry name" value="CEREVISIN-RELATED"/>
    <property type="match status" value="1"/>
</dbReference>
<accession>A0A3T1XJ85</accession>
<feature type="domain" description="Peptidase S8/S53" evidence="6">
    <location>
        <begin position="291"/>
        <end position="521"/>
    </location>
</feature>
<organism evidence="7 10">
    <name type="scientific">Listeria monocytogenes</name>
    <dbReference type="NCBI Taxonomy" id="1639"/>
    <lineage>
        <taxon>Bacteria</taxon>
        <taxon>Bacillati</taxon>
        <taxon>Bacillota</taxon>
        <taxon>Bacilli</taxon>
        <taxon>Bacillales</taxon>
        <taxon>Listeriaceae</taxon>
        <taxon>Listeria</taxon>
    </lineage>
</organism>